<keyword evidence="2" id="KW-0472">Membrane</keyword>
<dbReference type="CDD" id="cd07341">
    <property type="entry name" value="M56_BlaR1_MecR1_like"/>
    <property type="match status" value="1"/>
</dbReference>
<keyword evidence="2" id="KW-1133">Transmembrane helix</keyword>
<feature type="transmembrane region" description="Helical" evidence="2">
    <location>
        <begin position="6"/>
        <end position="24"/>
    </location>
</feature>
<proteinExistence type="predicted"/>
<organism evidence="4 5">
    <name type="scientific">Pedobacter yulinensis</name>
    <dbReference type="NCBI Taxonomy" id="2126353"/>
    <lineage>
        <taxon>Bacteria</taxon>
        <taxon>Pseudomonadati</taxon>
        <taxon>Bacteroidota</taxon>
        <taxon>Sphingobacteriia</taxon>
        <taxon>Sphingobacteriales</taxon>
        <taxon>Sphingobacteriaceae</taxon>
        <taxon>Pedobacter</taxon>
    </lineage>
</organism>
<feature type="compositionally biased region" description="Pro residues" evidence="1">
    <location>
        <begin position="452"/>
        <end position="464"/>
    </location>
</feature>
<dbReference type="InterPro" id="IPR008756">
    <property type="entry name" value="Peptidase_M56"/>
</dbReference>
<dbReference type="EMBL" id="PYLS01000007">
    <property type="protein sequence ID" value="PST81968.1"/>
    <property type="molecule type" value="Genomic_DNA"/>
</dbReference>
<name>A0A2T3HHP7_9SPHI</name>
<accession>A0A2T3HHP7</accession>
<feature type="transmembrane region" description="Helical" evidence="2">
    <location>
        <begin position="93"/>
        <end position="114"/>
    </location>
</feature>
<feature type="region of interest" description="Disordered" evidence="1">
    <location>
        <begin position="504"/>
        <end position="576"/>
    </location>
</feature>
<keyword evidence="5" id="KW-1185">Reference proteome</keyword>
<reference evidence="4 5" key="1">
    <citation type="submission" date="2018-03" db="EMBL/GenBank/DDBJ databases">
        <authorList>
            <person name="Keele B.F."/>
        </authorList>
    </citation>
    <scope>NUCLEOTIDE SEQUENCE [LARGE SCALE GENOMIC DNA]</scope>
    <source>
        <strain evidence="4 5">YL28-9</strain>
    </source>
</reference>
<gene>
    <name evidence="4" type="ORF">C7T94_17430</name>
</gene>
<feature type="region of interest" description="Disordered" evidence="1">
    <location>
        <begin position="408"/>
        <end position="483"/>
    </location>
</feature>
<dbReference type="InterPro" id="IPR052173">
    <property type="entry name" value="Beta-lactam_resp_regulator"/>
</dbReference>
<dbReference type="PANTHER" id="PTHR34978:SF3">
    <property type="entry name" value="SLR0241 PROTEIN"/>
    <property type="match status" value="1"/>
</dbReference>
<evidence type="ECO:0000256" key="1">
    <source>
        <dbReference type="SAM" id="MobiDB-lite"/>
    </source>
</evidence>
<dbReference type="Pfam" id="PF05569">
    <property type="entry name" value="Peptidase_M56"/>
    <property type="match status" value="1"/>
</dbReference>
<dbReference type="PANTHER" id="PTHR34978">
    <property type="entry name" value="POSSIBLE SENSOR-TRANSDUCER PROTEIN BLAR"/>
    <property type="match status" value="1"/>
</dbReference>
<comment type="caution">
    <text evidence="4">The sequence shown here is derived from an EMBL/GenBank/DDBJ whole genome shotgun (WGS) entry which is preliminary data.</text>
</comment>
<feature type="transmembrane region" description="Helical" evidence="2">
    <location>
        <begin position="266"/>
        <end position="286"/>
    </location>
</feature>
<feature type="transmembrane region" description="Helical" evidence="2">
    <location>
        <begin position="36"/>
        <end position="54"/>
    </location>
</feature>
<dbReference type="AlphaFoldDB" id="A0A2T3HHP7"/>
<evidence type="ECO:0000256" key="2">
    <source>
        <dbReference type="SAM" id="Phobius"/>
    </source>
</evidence>
<dbReference type="OrthoDB" id="649093at2"/>
<evidence type="ECO:0000313" key="4">
    <source>
        <dbReference type="EMBL" id="PST81968.1"/>
    </source>
</evidence>
<evidence type="ECO:0000259" key="3">
    <source>
        <dbReference type="Pfam" id="PF05569"/>
    </source>
</evidence>
<dbReference type="RefSeq" id="WP_107217042.1">
    <property type="nucleotide sequence ID" value="NZ_KZ686271.1"/>
</dbReference>
<sequence length="576" mass="63379">MEALTYLLEVNLYISAFYGFYRLALHGQTFYSLNRLYLLSTVMFSFVLPFFQAGRLPALLSGQQDVATYMILDAPVAAASTENGWYDGWSGQALWLVYMAGLCLFAVKLILSLYKIAQLGRNKRNCYRKGVRIVELDDTKHPGFSFFNTLFISAQAPNRETIIRHELVHIRRKHSYDVVFFECVRIACWFNPCVYLLCRDMRLLHEFEADERTAPSDKRYDYALFLIKSTYGLPDFQLTNHIFNQSILKRRINMLNKKQSSGSARFRYLLAVPIGLSLLVVSTTAFTNAGYKKVDLAPAEPMKIRMMSQDTVKTIRLSGPNQPGRKNFFINYVKGADGKPHPTDKRLIVLNGKPLKTGETGGVINASQVQTLSAAEATRRFGDKGQYGAVVISGENARVLGYPVAPPPAPAPPAKSKMRFPPPPPAEPKSAAQGRTVRFPAPKAGPESKSKPLPPPPPAAPAPPKSVDFDAAKVDAGQLTDPEFRAKTIASQDQAPRYSITITPAEAKARREAANNTAQVEKASADQPARSQSTLKEVVIVGHGAGGPGAKPAKAVRPRSQSDLKPVTVTGYSGKN</sequence>
<keyword evidence="2" id="KW-0812">Transmembrane</keyword>
<dbReference type="Proteomes" id="UP000240912">
    <property type="component" value="Unassembled WGS sequence"/>
</dbReference>
<feature type="domain" description="Peptidase M56" evidence="3">
    <location>
        <begin position="156"/>
        <end position="255"/>
    </location>
</feature>
<protein>
    <recommendedName>
        <fullName evidence="3">Peptidase M56 domain-containing protein</fullName>
    </recommendedName>
</protein>
<evidence type="ECO:0000313" key="5">
    <source>
        <dbReference type="Proteomes" id="UP000240912"/>
    </source>
</evidence>